<dbReference type="AlphaFoldDB" id="A0A0F9CA84"/>
<sequence>MKLVSGRTYKPARYRMLNDKDSELIHRHCDSFILEREMFWKVGGFDEYFSGYWNGVSGPFRRAIHQKSKVRLIDNVWFLVYGIDVVKDACITSMGRKGSEYDIQNNKNLVHD</sequence>
<organism evidence="1">
    <name type="scientific">marine sediment metagenome</name>
    <dbReference type="NCBI Taxonomy" id="412755"/>
    <lineage>
        <taxon>unclassified sequences</taxon>
        <taxon>metagenomes</taxon>
        <taxon>ecological metagenomes</taxon>
    </lineage>
</organism>
<gene>
    <name evidence="1" type="ORF">LCGC14_2634420</name>
</gene>
<accession>A0A0F9CA84</accession>
<protein>
    <submittedName>
        <fullName evidence="1">Uncharacterized protein</fullName>
    </submittedName>
</protein>
<comment type="caution">
    <text evidence="1">The sequence shown here is derived from an EMBL/GenBank/DDBJ whole genome shotgun (WGS) entry which is preliminary data.</text>
</comment>
<name>A0A0F9CA84_9ZZZZ</name>
<reference evidence="1" key="1">
    <citation type="journal article" date="2015" name="Nature">
        <title>Complex archaea that bridge the gap between prokaryotes and eukaryotes.</title>
        <authorList>
            <person name="Spang A."/>
            <person name="Saw J.H."/>
            <person name="Jorgensen S.L."/>
            <person name="Zaremba-Niedzwiedzka K."/>
            <person name="Martijn J."/>
            <person name="Lind A.E."/>
            <person name="van Eijk R."/>
            <person name="Schleper C."/>
            <person name="Guy L."/>
            <person name="Ettema T.J."/>
        </authorList>
    </citation>
    <scope>NUCLEOTIDE SEQUENCE</scope>
</reference>
<evidence type="ECO:0000313" key="1">
    <source>
        <dbReference type="EMBL" id="KKK99269.1"/>
    </source>
</evidence>
<dbReference type="EMBL" id="LAZR01045275">
    <property type="protein sequence ID" value="KKK99269.1"/>
    <property type="molecule type" value="Genomic_DNA"/>
</dbReference>
<proteinExistence type="predicted"/>
<feature type="non-terminal residue" evidence="1">
    <location>
        <position position="112"/>
    </location>
</feature>